<comment type="caution">
    <text evidence="1">The sequence shown here is derived from an EMBL/GenBank/DDBJ whole genome shotgun (WGS) entry which is preliminary data.</text>
</comment>
<reference evidence="1 2" key="1">
    <citation type="submission" date="2016-12" db="EMBL/GenBank/DDBJ databases">
        <title>Draft genome sequence of Fusarium oxysporum causing rot on Narcissus.</title>
        <authorList>
            <person name="Armitage A.D."/>
            <person name="Taylor A."/>
            <person name="Clarkson J.P."/>
            <person name="Harrison R.J."/>
            <person name="Jackson A.C."/>
        </authorList>
    </citation>
    <scope>NUCLEOTIDE SEQUENCE [LARGE SCALE GENOMIC DNA]</scope>
    <source>
        <strain evidence="1 2">N139</strain>
    </source>
</reference>
<proteinExistence type="predicted"/>
<evidence type="ECO:0000313" key="2">
    <source>
        <dbReference type="Proteomes" id="UP000290540"/>
    </source>
</evidence>
<dbReference type="EMBL" id="MQTW01000153">
    <property type="protein sequence ID" value="RYC83354.1"/>
    <property type="molecule type" value="Genomic_DNA"/>
</dbReference>
<accession>A0A4Q2V8N4</accession>
<dbReference type="AlphaFoldDB" id="A0A4Q2V8N4"/>
<organism evidence="1 2">
    <name type="scientific">Fusarium oxysporum f. sp. narcissi</name>
    <dbReference type="NCBI Taxonomy" id="451672"/>
    <lineage>
        <taxon>Eukaryota</taxon>
        <taxon>Fungi</taxon>
        <taxon>Dikarya</taxon>
        <taxon>Ascomycota</taxon>
        <taxon>Pezizomycotina</taxon>
        <taxon>Sordariomycetes</taxon>
        <taxon>Hypocreomycetidae</taxon>
        <taxon>Hypocreales</taxon>
        <taxon>Nectriaceae</taxon>
        <taxon>Fusarium</taxon>
        <taxon>Fusarium oxysporum species complex</taxon>
    </lineage>
</organism>
<protein>
    <submittedName>
        <fullName evidence="1">Uncharacterized protein</fullName>
    </submittedName>
</protein>
<gene>
    <name evidence="1" type="ORF">BFJ63_vAg13757</name>
</gene>
<dbReference type="Proteomes" id="UP000290540">
    <property type="component" value="Unassembled WGS sequence"/>
</dbReference>
<name>A0A4Q2V8N4_FUSOX</name>
<sequence length="100" mass="11201">MISKLTCLKTLFLSKVLLYSQLDALLLLPFVWTSVQPQWHWSISMALNLPAGTLETSRRCSVAFDVPDFACPTACGFPRPRHCWPPGLNEQGTPLHCLCN</sequence>
<evidence type="ECO:0000313" key="1">
    <source>
        <dbReference type="EMBL" id="RYC83354.1"/>
    </source>
</evidence>